<proteinExistence type="predicted"/>
<name>A0A4Q9KMP1_PROTD</name>
<reference evidence="2 3" key="1">
    <citation type="submission" date="2019-01" db="EMBL/GenBank/DDBJ databases">
        <title>Lactibacter flavus gen. nov., sp. nov., a novel bacterium of the family Propionibacteriaceae isolated from raw milk and dairy products.</title>
        <authorList>
            <person name="Huptas C."/>
            <person name="Wenning M."/>
            <person name="Breitenwieser F."/>
            <person name="Doll E."/>
            <person name="Von Neubeck M."/>
            <person name="Busse H.-J."/>
            <person name="Scherer S."/>
        </authorList>
    </citation>
    <scope>NUCLEOTIDE SEQUENCE [LARGE SCALE GENOMIC DNA]</scope>
    <source>
        <strain evidence="3">DSM 22130 / JCM 15804 / WR061</strain>
    </source>
</reference>
<dbReference type="AlphaFoldDB" id="A0A4Q9KMP1"/>
<feature type="region of interest" description="Disordered" evidence="1">
    <location>
        <begin position="225"/>
        <end position="252"/>
    </location>
</feature>
<protein>
    <submittedName>
        <fullName evidence="2">Molybdenum hydroxylase</fullName>
    </submittedName>
</protein>
<gene>
    <name evidence="2" type="ORF">ET996_05210</name>
</gene>
<evidence type="ECO:0000256" key="1">
    <source>
        <dbReference type="SAM" id="MobiDB-lite"/>
    </source>
</evidence>
<dbReference type="RefSeq" id="WP_131171488.1">
    <property type="nucleotide sequence ID" value="NZ_FXTL01000004.1"/>
</dbReference>
<dbReference type="EMBL" id="SDMR01000004">
    <property type="protein sequence ID" value="TBT95495.1"/>
    <property type="molecule type" value="Genomic_DNA"/>
</dbReference>
<organism evidence="2 3">
    <name type="scientific">Propioniciclava tarda</name>
    <dbReference type="NCBI Taxonomy" id="433330"/>
    <lineage>
        <taxon>Bacteria</taxon>
        <taxon>Bacillati</taxon>
        <taxon>Actinomycetota</taxon>
        <taxon>Actinomycetes</taxon>
        <taxon>Propionibacteriales</taxon>
        <taxon>Propionibacteriaceae</taxon>
        <taxon>Propioniciclava</taxon>
    </lineage>
</organism>
<keyword evidence="3" id="KW-1185">Reference proteome</keyword>
<dbReference type="Proteomes" id="UP000291933">
    <property type="component" value="Unassembled WGS sequence"/>
</dbReference>
<evidence type="ECO:0000313" key="2">
    <source>
        <dbReference type="EMBL" id="TBT95495.1"/>
    </source>
</evidence>
<dbReference type="OrthoDB" id="9815497at2"/>
<accession>A0A4Q9KMP1</accession>
<evidence type="ECO:0000313" key="3">
    <source>
        <dbReference type="Proteomes" id="UP000291933"/>
    </source>
</evidence>
<sequence length="326" mass="33815">MTVEVPGLVVVRGAGDIATGVIQKLVHAGFAVVALETAEPMAIRWRAALATAVREARWVVEDLEGVRVASWAEASGVLAESHVRLSSGRRQQSHTWSGWQVPVLVDPEGALLGEVRPWAVVDAVLAKRNVGTTIEMAPVVVGLGPGFTAGVDCHYVIETMRGHELGRVIGDGPALPNTGIPGLIAGRAKERVLHAPASGVVRVVRGIGDVVEADEVVCLIEADDEPQDGGVAGPGDIPSYGRQSAAAGRPHRPPEVRAAIAGVIRGMIPDGARVHAGMKIADVDPRVELASSVDTISDKSRAVGGGALDAVLQGLMASGRWPAARV</sequence>
<comment type="caution">
    <text evidence="2">The sequence shown here is derived from an EMBL/GenBank/DDBJ whole genome shotgun (WGS) entry which is preliminary data.</text>
</comment>